<reference evidence="2 3" key="1">
    <citation type="submission" date="2013-03" db="EMBL/GenBank/DDBJ databases">
        <title>Reference genome for the Human Microbiome Project.</title>
        <authorList>
            <person name="Aqrawi P."/>
            <person name="Ayvaz T."/>
            <person name="Bess C."/>
            <person name="Blankenburg K."/>
            <person name="Coyle M."/>
            <person name="Deng J."/>
            <person name="Forbes L."/>
            <person name="Fowler G."/>
            <person name="Francisco L."/>
            <person name="Fu Q."/>
            <person name="Gibbs R."/>
            <person name="Gross S."/>
            <person name="Gubbala S."/>
            <person name="Hale W."/>
            <person name="Hemphill L."/>
            <person name="Highlander S."/>
            <person name="Hirani K."/>
            <person name="Jackson L."/>
            <person name="Jakkamsetti A."/>
            <person name="Javaid M."/>
            <person name="Jayaseelan J.C."/>
            <person name="Jiang H."/>
            <person name="Joshi V."/>
            <person name="Korchina V."/>
            <person name="Kovar C."/>
            <person name="Lara F."/>
            <person name="Lee S."/>
            <person name="Liu Y."/>
            <person name="Mata R."/>
            <person name="Mathew T."/>
            <person name="Munidasa M."/>
            <person name="Muzny D."/>
            <person name="Nazareth L."/>
            <person name="Ngo R."/>
            <person name="Nguyen L."/>
            <person name="Nguyen N."/>
            <person name="Okwuonu G."/>
            <person name="Ongeri F."/>
            <person name="Palculict T."/>
            <person name="Patil S."/>
            <person name="Petrosino J."/>
            <person name="Pham C."/>
            <person name="Pham P."/>
            <person name="Pu L.-L."/>
            <person name="Qin X."/>
            <person name="Qu J."/>
            <person name="Reid J."/>
            <person name="Ross M."/>
            <person name="Ruth R."/>
            <person name="Saada N."/>
            <person name="San Lucas F."/>
            <person name="Santibanez J."/>
            <person name="Shang Y."/>
            <person name="Simmons D."/>
            <person name="Song X.-Z."/>
            <person name="Tang L.-Y."/>
            <person name="Thornton R."/>
            <person name="Warren J."/>
            <person name="Weissenberger G."/>
            <person name="Wilczek-Boney K."/>
            <person name="Worley K."/>
            <person name="Youmans B."/>
            <person name="Zhang J."/>
            <person name="Zhang L."/>
            <person name="Zhao Z."/>
            <person name="Zhou C."/>
            <person name="Zhu D."/>
            <person name="Zhu Y."/>
        </authorList>
    </citation>
    <scope>NUCLEOTIDE SEQUENCE [LARGE SCALE GENOMIC DNA]</scope>
    <source>
        <strain evidence="2 3">F0333</strain>
    </source>
</reference>
<feature type="transmembrane region" description="Helical" evidence="1">
    <location>
        <begin position="349"/>
        <end position="369"/>
    </location>
</feature>
<evidence type="ECO:0000256" key="1">
    <source>
        <dbReference type="SAM" id="Phobius"/>
    </source>
</evidence>
<evidence type="ECO:0000313" key="3">
    <source>
        <dbReference type="Proteomes" id="UP000013015"/>
    </source>
</evidence>
<dbReference type="RefSeq" id="WP_005961998.1">
    <property type="nucleotide sequence ID" value="NZ_CP040505.1"/>
</dbReference>
<feature type="transmembrane region" description="Helical" evidence="1">
    <location>
        <begin position="182"/>
        <end position="201"/>
    </location>
</feature>
<feature type="transmembrane region" description="Helical" evidence="1">
    <location>
        <begin position="376"/>
        <end position="397"/>
    </location>
</feature>
<dbReference type="AlphaFoldDB" id="N6WFE8"/>
<feature type="transmembrane region" description="Helical" evidence="1">
    <location>
        <begin position="151"/>
        <end position="170"/>
    </location>
</feature>
<dbReference type="HOGENOM" id="CLU_029834_0_0_11"/>
<feature type="transmembrane region" description="Helical" evidence="1">
    <location>
        <begin position="440"/>
        <end position="461"/>
    </location>
</feature>
<proteinExistence type="predicted"/>
<comment type="caution">
    <text evidence="2">The sequence shown here is derived from an EMBL/GenBank/DDBJ whole genome shotgun (WGS) entry which is preliminary data.</text>
</comment>
<dbReference type="OrthoDB" id="3218260at2"/>
<dbReference type="Pfam" id="PF09913">
    <property type="entry name" value="DUF2142"/>
    <property type="match status" value="1"/>
</dbReference>
<dbReference type="Proteomes" id="UP000013015">
    <property type="component" value="Unassembled WGS sequence"/>
</dbReference>
<feature type="transmembrane region" description="Helical" evidence="1">
    <location>
        <begin position="481"/>
        <end position="501"/>
    </location>
</feature>
<keyword evidence="1" id="KW-0472">Membrane</keyword>
<feature type="transmembrane region" description="Helical" evidence="1">
    <location>
        <begin position="254"/>
        <end position="270"/>
    </location>
</feature>
<name>N6WFE8_9ACTO</name>
<keyword evidence="1" id="KW-0812">Transmembrane</keyword>
<evidence type="ECO:0000313" key="2">
    <source>
        <dbReference type="EMBL" id="ENO18974.1"/>
    </source>
</evidence>
<protein>
    <recommendedName>
        <fullName evidence="4">DUF2142 domain-containing protein</fullName>
    </recommendedName>
</protein>
<evidence type="ECO:0008006" key="4">
    <source>
        <dbReference type="Google" id="ProtNLM"/>
    </source>
</evidence>
<dbReference type="STRING" id="888050.HMPREF9004_0309"/>
<sequence length="544" mass="60558">MTVDSVRPSSGLLTRNTKRSRIELSPRGVFWVAFSAFFILTTAWSLYNPLTASPDEQSHIKKAAATAYGQIFNEEILVDRVVEIPEVYRDVSYYLCNAFDRDVPISECETPLVDTQESPDGWVETPTPAARYNPLYYALVSWPALFSHSRVGIYLMRILSGALASFFLALGFRSLSQAKLPGVSFTLAAAGLTPMVFFLAGSVNPQALELSSAFALWCQLLLVIRRTPSSELGPRMWLLAFIASVFANSRGLTPFFMTLGLLGIIALQPWKQTWTVIKDRRSWLPILVTFLTTLAASIWILTTGNLTSEEAPATLVTPRFLAMYTLRHTDDYIVHAVGSFGWLHAPMPLWAFLLFTSAFIGALLLIWMLAKRRERLVVFSSGILFCLIVPIVLHASQASSLGVMWQGRYILPMIMLIPVMASYVLADYDSFPEAPSARAISAWAFVFWLVQADSIVFNLHRQLTGVAGTWKLYISPWQPPLPLWTVPFVLGAAGALIFFLFTRGGAPSHHTARVFEDETALERDVLEPADKEAASAVEAEERTR</sequence>
<gene>
    <name evidence="2" type="ORF">HMPREF9004_0309</name>
</gene>
<feature type="transmembrane region" description="Helical" evidence="1">
    <location>
        <begin position="282"/>
        <end position="302"/>
    </location>
</feature>
<accession>N6WFE8</accession>
<dbReference type="EMBL" id="AQHZ01000005">
    <property type="protein sequence ID" value="ENO18974.1"/>
    <property type="molecule type" value="Genomic_DNA"/>
</dbReference>
<keyword evidence="1" id="KW-1133">Transmembrane helix</keyword>
<organism evidence="2 3">
    <name type="scientific">Schaalia cardiffensis F0333</name>
    <dbReference type="NCBI Taxonomy" id="888050"/>
    <lineage>
        <taxon>Bacteria</taxon>
        <taxon>Bacillati</taxon>
        <taxon>Actinomycetota</taxon>
        <taxon>Actinomycetes</taxon>
        <taxon>Actinomycetales</taxon>
        <taxon>Actinomycetaceae</taxon>
        <taxon>Schaalia</taxon>
    </lineage>
</organism>
<keyword evidence="3" id="KW-1185">Reference proteome</keyword>
<dbReference type="eggNOG" id="COG5305">
    <property type="taxonomic scope" value="Bacteria"/>
</dbReference>
<feature type="transmembrane region" description="Helical" evidence="1">
    <location>
        <begin position="28"/>
        <end position="47"/>
    </location>
</feature>
<feature type="transmembrane region" description="Helical" evidence="1">
    <location>
        <begin position="409"/>
        <end position="428"/>
    </location>
</feature>
<dbReference type="PATRIC" id="fig|888050.3.peg.302"/>
<dbReference type="InterPro" id="IPR018674">
    <property type="entry name" value="DUF2142_membrane"/>
</dbReference>